<feature type="non-terminal residue" evidence="1">
    <location>
        <position position="72"/>
    </location>
</feature>
<sequence>MREQVVAVAVALLGHDISVVVEAGAGSLVVVDHPYLVPYLLEEPDGGGVVPSEVPSGIDRKKFVPGHIADTA</sequence>
<dbReference type="EMBL" id="LAZR01026892">
    <property type="protein sequence ID" value="KKL67341.1"/>
    <property type="molecule type" value="Genomic_DNA"/>
</dbReference>
<evidence type="ECO:0000313" key="1">
    <source>
        <dbReference type="EMBL" id="KKL67341.1"/>
    </source>
</evidence>
<gene>
    <name evidence="1" type="ORF">LCGC14_2135940</name>
</gene>
<protein>
    <submittedName>
        <fullName evidence="1">Uncharacterized protein</fullName>
    </submittedName>
</protein>
<comment type="caution">
    <text evidence="1">The sequence shown here is derived from an EMBL/GenBank/DDBJ whole genome shotgun (WGS) entry which is preliminary data.</text>
</comment>
<name>A0A0F9EM78_9ZZZZ</name>
<proteinExistence type="predicted"/>
<accession>A0A0F9EM78</accession>
<organism evidence="1">
    <name type="scientific">marine sediment metagenome</name>
    <dbReference type="NCBI Taxonomy" id="412755"/>
    <lineage>
        <taxon>unclassified sequences</taxon>
        <taxon>metagenomes</taxon>
        <taxon>ecological metagenomes</taxon>
    </lineage>
</organism>
<dbReference type="AlphaFoldDB" id="A0A0F9EM78"/>
<reference evidence="1" key="1">
    <citation type="journal article" date="2015" name="Nature">
        <title>Complex archaea that bridge the gap between prokaryotes and eukaryotes.</title>
        <authorList>
            <person name="Spang A."/>
            <person name="Saw J.H."/>
            <person name="Jorgensen S.L."/>
            <person name="Zaremba-Niedzwiedzka K."/>
            <person name="Martijn J."/>
            <person name="Lind A.E."/>
            <person name="van Eijk R."/>
            <person name="Schleper C."/>
            <person name="Guy L."/>
            <person name="Ettema T.J."/>
        </authorList>
    </citation>
    <scope>NUCLEOTIDE SEQUENCE</scope>
</reference>